<dbReference type="AlphaFoldDB" id="A0A097EF49"/>
<reference evidence="2 3" key="1">
    <citation type="submission" date="2014-09" db="EMBL/GenBank/DDBJ databases">
        <title>Using Illumina technology Improving SMRT sequencing Genome Assembly by RASTools.</title>
        <authorList>
            <person name="Zhou Y."/>
            <person name="Ma T."/>
            <person name="Liu T."/>
        </authorList>
    </citation>
    <scope>NUCLEOTIDE SEQUENCE [LARGE SCALE GENOMIC DNA]</scope>
    <source>
        <strain evidence="2 3">ATCC 55669</strain>
    </source>
</reference>
<dbReference type="EMBL" id="CP009571">
    <property type="protein sequence ID" value="AIT06197.1"/>
    <property type="molecule type" value="Genomic_DNA"/>
</dbReference>
<dbReference type="HOGENOM" id="CLU_1517000_0_0_5"/>
<sequence length="177" mass="18361">MAASLFLLLAVVFAFTGGNGPWVMIATIVLAAAAGTRLPDLDTPLRLRHRSALTHGILPLAVALLDHRTWPVAAGLGFGIGVHLAADLFPGTMRGYATIKLPLWGAIGVVPSYLWIAINAAANLVGGIVVLERIATQRVVAGALAATGVLGAAYLLRAQGGWPALAMLALLGWLMTR</sequence>
<gene>
    <name evidence="2" type="ORF">MC45_07105</name>
</gene>
<accession>A0A097EF49</accession>
<keyword evidence="3" id="KW-1185">Reference proteome</keyword>
<protein>
    <submittedName>
        <fullName evidence="2">Uncharacterized protein</fullName>
    </submittedName>
</protein>
<organism evidence="2 3">
    <name type="scientific">Sphingomonas taxi</name>
    <dbReference type="NCBI Taxonomy" id="1549858"/>
    <lineage>
        <taxon>Bacteria</taxon>
        <taxon>Pseudomonadati</taxon>
        <taxon>Pseudomonadota</taxon>
        <taxon>Alphaproteobacteria</taxon>
        <taxon>Sphingomonadales</taxon>
        <taxon>Sphingomonadaceae</taxon>
        <taxon>Sphingomonas</taxon>
    </lineage>
</organism>
<feature type="transmembrane region" description="Helical" evidence="1">
    <location>
        <begin position="138"/>
        <end position="155"/>
    </location>
</feature>
<keyword evidence="1" id="KW-1133">Transmembrane helix</keyword>
<proteinExistence type="predicted"/>
<name>A0A097EF49_9SPHN</name>
<keyword evidence="1" id="KW-0472">Membrane</keyword>
<dbReference type="eggNOG" id="ENOG5031AKI">
    <property type="taxonomic scope" value="Bacteria"/>
</dbReference>
<keyword evidence="1" id="KW-0812">Transmembrane</keyword>
<dbReference type="KEGG" id="stax:MC45_07105"/>
<feature type="transmembrane region" description="Helical" evidence="1">
    <location>
        <begin position="113"/>
        <end position="131"/>
    </location>
</feature>
<evidence type="ECO:0000313" key="3">
    <source>
        <dbReference type="Proteomes" id="UP000033200"/>
    </source>
</evidence>
<dbReference type="Proteomes" id="UP000033200">
    <property type="component" value="Chromosome"/>
</dbReference>
<evidence type="ECO:0000313" key="2">
    <source>
        <dbReference type="EMBL" id="AIT06197.1"/>
    </source>
</evidence>
<evidence type="ECO:0000256" key="1">
    <source>
        <dbReference type="SAM" id="Phobius"/>
    </source>
</evidence>